<evidence type="ECO:0000313" key="2">
    <source>
        <dbReference type="EMBL" id="SMN20863.1"/>
    </source>
</evidence>
<organism evidence="2 3">
    <name type="scientific">Maudiozyma saulgeensis</name>
    <dbReference type="NCBI Taxonomy" id="1789683"/>
    <lineage>
        <taxon>Eukaryota</taxon>
        <taxon>Fungi</taxon>
        <taxon>Dikarya</taxon>
        <taxon>Ascomycota</taxon>
        <taxon>Saccharomycotina</taxon>
        <taxon>Saccharomycetes</taxon>
        <taxon>Saccharomycetales</taxon>
        <taxon>Saccharomycetaceae</taxon>
        <taxon>Maudiozyma</taxon>
    </lineage>
</organism>
<dbReference type="EMBL" id="FXLY01000006">
    <property type="protein sequence ID" value="SMN20863.1"/>
    <property type="molecule type" value="Genomic_DNA"/>
</dbReference>
<dbReference type="InterPro" id="IPR037738">
    <property type="entry name" value="Ecm13-like"/>
</dbReference>
<feature type="region of interest" description="Disordered" evidence="1">
    <location>
        <begin position="83"/>
        <end position="113"/>
    </location>
</feature>
<reference evidence="2 3" key="1">
    <citation type="submission" date="2017-04" db="EMBL/GenBank/DDBJ databases">
        <authorList>
            <person name="Afonso C.L."/>
            <person name="Miller P.J."/>
            <person name="Scott M.A."/>
            <person name="Spackman E."/>
            <person name="Goraichik I."/>
            <person name="Dimitrov K.M."/>
            <person name="Suarez D.L."/>
            <person name="Swayne D.E."/>
        </authorList>
    </citation>
    <scope>NUCLEOTIDE SEQUENCE [LARGE SCALE GENOMIC DNA]</scope>
</reference>
<dbReference type="PANTHER" id="PTHR36826:SF1">
    <property type="entry name" value="PROTEIN ECM13"/>
    <property type="match status" value="1"/>
</dbReference>
<name>A0A1X7R596_9SACH</name>
<dbReference type="OrthoDB" id="5431245at2759"/>
<evidence type="ECO:0000313" key="3">
    <source>
        <dbReference type="Proteomes" id="UP000196158"/>
    </source>
</evidence>
<accession>A0A1X7R596</accession>
<gene>
    <name evidence="2" type="ORF">KASA_0M02882G</name>
</gene>
<keyword evidence="3" id="KW-1185">Reference proteome</keyword>
<dbReference type="AlphaFoldDB" id="A0A1X7R596"/>
<dbReference type="PANTHER" id="PTHR36826">
    <property type="entry name" value="PROTEIN ECM13"/>
    <property type="match status" value="1"/>
</dbReference>
<evidence type="ECO:0000256" key="1">
    <source>
        <dbReference type="SAM" id="MobiDB-lite"/>
    </source>
</evidence>
<proteinExistence type="predicted"/>
<sequence>MLNQITLQKQHQLMNLARNKLVTCVNMESQSKQYDLRKLVAHANLYDKLSASIVLNNNLIKEQYLNEQQKQENYIKQVYISDSETDSNSDLDSDSDSDSDWDSISESDSDSDFEYEYDFGEQIDNVPRHCKISDLSLMPSVSHKEYASIHLDKQLSV</sequence>
<protein>
    <submittedName>
        <fullName evidence="2">Uncharacterized protein</fullName>
    </submittedName>
</protein>
<dbReference type="Proteomes" id="UP000196158">
    <property type="component" value="Unassembled WGS sequence"/>
</dbReference>